<proteinExistence type="predicted"/>
<reference evidence="1" key="1">
    <citation type="submission" date="2022-06" db="EMBL/GenBank/DDBJ databases">
        <title>Complete genome sequences of two strains of the flax pathogen Septoria linicola.</title>
        <authorList>
            <person name="Lapalu N."/>
            <person name="Simon A."/>
            <person name="Demenou B."/>
            <person name="Paumier D."/>
            <person name="Guillot M.-P."/>
            <person name="Gout L."/>
            <person name="Valade R."/>
        </authorList>
    </citation>
    <scope>NUCLEOTIDE SEQUENCE</scope>
    <source>
        <strain evidence="1">SE15195</strain>
    </source>
</reference>
<dbReference type="Proteomes" id="UP001056384">
    <property type="component" value="Chromosome 11"/>
</dbReference>
<protein>
    <submittedName>
        <fullName evidence="1">Uncharacterized protein</fullName>
    </submittedName>
</protein>
<dbReference type="EMBL" id="CP099428">
    <property type="protein sequence ID" value="USW58623.1"/>
    <property type="molecule type" value="Genomic_DNA"/>
</dbReference>
<accession>A0A9Q9ERJ1</accession>
<organism evidence="1 2">
    <name type="scientific">Septoria linicola</name>
    <dbReference type="NCBI Taxonomy" id="215465"/>
    <lineage>
        <taxon>Eukaryota</taxon>
        <taxon>Fungi</taxon>
        <taxon>Dikarya</taxon>
        <taxon>Ascomycota</taxon>
        <taxon>Pezizomycotina</taxon>
        <taxon>Dothideomycetes</taxon>
        <taxon>Dothideomycetidae</taxon>
        <taxon>Mycosphaerellales</taxon>
        <taxon>Mycosphaerellaceae</taxon>
        <taxon>Septoria</taxon>
    </lineage>
</organism>
<evidence type="ECO:0000313" key="1">
    <source>
        <dbReference type="EMBL" id="USW58623.1"/>
    </source>
</evidence>
<keyword evidence="2" id="KW-1185">Reference proteome</keyword>
<name>A0A9Q9ERJ1_9PEZI</name>
<evidence type="ECO:0000313" key="2">
    <source>
        <dbReference type="Proteomes" id="UP001056384"/>
    </source>
</evidence>
<dbReference type="AlphaFoldDB" id="A0A9Q9ERJ1"/>
<gene>
    <name evidence="1" type="ORF">Slin15195_G119420</name>
</gene>
<sequence>MAFLDPESPDSSAVDRTHPLRKQQPSGLLREEEFVQLVCPDEALSVYSIELEIDQSEALRTGAIERIERALKRWCLTLTWYTIPAGFLYYVGTRLKGTSLAKWLLRSWEVRPYAHLATIMQVRIGQSSYYGGHNKQELLQMPVQDDDSSVRRAVGSDPWRIE</sequence>